<dbReference type="Proteomes" id="UP001235939">
    <property type="component" value="Chromosome X"/>
</dbReference>
<evidence type="ECO:0000313" key="2">
    <source>
        <dbReference type="Proteomes" id="UP001235939"/>
    </source>
</evidence>
<proteinExistence type="predicted"/>
<dbReference type="PANTHER" id="PTHR12890">
    <property type="entry name" value="DREV PROTEIN"/>
    <property type="match status" value="1"/>
</dbReference>
<dbReference type="EMBL" id="CP092886">
    <property type="protein sequence ID" value="UYV83960.1"/>
    <property type="molecule type" value="Genomic_DNA"/>
</dbReference>
<organism evidence="1 2">
    <name type="scientific">Cordylochernes scorpioides</name>
    <dbReference type="NCBI Taxonomy" id="51811"/>
    <lineage>
        <taxon>Eukaryota</taxon>
        <taxon>Metazoa</taxon>
        <taxon>Ecdysozoa</taxon>
        <taxon>Arthropoda</taxon>
        <taxon>Chelicerata</taxon>
        <taxon>Arachnida</taxon>
        <taxon>Pseudoscorpiones</taxon>
        <taxon>Cheliferoidea</taxon>
        <taxon>Chernetidae</taxon>
        <taxon>Cordylochernes</taxon>
    </lineage>
</organism>
<dbReference type="CDD" id="cd02440">
    <property type="entry name" value="AdoMet_MTases"/>
    <property type="match status" value="1"/>
</dbReference>
<dbReference type="PANTHER" id="PTHR12890:SF0">
    <property type="entry name" value="PROTEIN-L-HISTIDINE N-PROS-METHYLTRANSFERASE"/>
    <property type="match status" value="1"/>
</dbReference>
<accession>A0ABY6LW39</accession>
<dbReference type="InterPro" id="IPR029063">
    <property type="entry name" value="SAM-dependent_MTases_sf"/>
</dbReference>
<evidence type="ECO:0000313" key="1">
    <source>
        <dbReference type="EMBL" id="UYV83960.1"/>
    </source>
</evidence>
<reference evidence="1 2" key="1">
    <citation type="submission" date="2022-03" db="EMBL/GenBank/DDBJ databases">
        <title>A chromosomal length assembly of Cordylochernes scorpioides.</title>
        <authorList>
            <person name="Zeh D."/>
            <person name="Zeh J."/>
        </authorList>
    </citation>
    <scope>NUCLEOTIDE SEQUENCE [LARGE SCALE GENOMIC DNA]</scope>
    <source>
        <strain evidence="1">IN4F17</strain>
        <tissue evidence="1">Whole Body</tissue>
    </source>
</reference>
<name>A0ABY6LW39_9ARAC</name>
<dbReference type="Gene3D" id="3.40.50.150">
    <property type="entry name" value="Vaccinia Virus protein VP39"/>
    <property type="match status" value="1"/>
</dbReference>
<dbReference type="SUPFAM" id="SSF53335">
    <property type="entry name" value="S-adenosyl-L-methionine-dependent methyltransferases"/>
    <property type="match status" value="1"/>
</dbReference>
<gene>
    <name evidence="1" type="ORF">LAZ67_X000711</name>
</gene>
<dbReference type="Pfam" id="PF05219">
    <property type="entry name" value="DREV"/>
    <property type="match status" value="1"/>
</dbReference>
<dbReference type="InterPro" id="IPR007884">
    <property type="entry name" value="METL9"/>
</dbReference>
<sequence>MFVYSQKQFLSILNVTEDWKGNTLLDLGAGDGKVTEIMAPFFTRVYVTEVSSVMTSKLSKMDYRVLDPFLWLDEQENFDVITCLNLLDRCSTPLTLLSQLKTKLTPVTGRLIVALVIPCSQYVETGGKSHEPDEYLKIQGNSFETQINSFVKNVLSPMGFEVETWSRVPYLCEGDLVQSYFWLIDALFVLKVSA</sequence>
<protein>
    <submittedName>
        <fullName evidence="1">METTL9</fullName>
    </submittedName>
</protein>
<keyword evidence="2" id="KW-1185">Reference proteome</keyword>